<evidence type="ECO:0000256" key="1">
    <source>
        <dbReference type="SAM" id="Phobius"/>
    </source>
</evidence>
<organism evidence="2 3">
    <name type="scientific">Candidatus Dojkabacteria bacterium</name>
    <dbReference type="NCBI Taxonomy" id="2099670"/>
    <lineage>
        <taxon>Bacteria</taxon>
        <taxon>Candidatus Dojkabacteria</taxon>
    </lineage>
</organism>
<reference evidence="2" key="2">
    <citation type="journal article" date="2021" name="Microbiome">
        <title>Successional dynamics and alternative stable states in a saline activated sludge microbial community over 9 years.</title>
        <authorList>
            <person name="Wang Y."/>
            <person name="Ye J."/>
            <person name="Ju F."/>
            <person name="Liu L."/>
            <person name="Boyd J.A."/>
            <person name="Deng Y."/>
            <person name="Parks D.H."/>
            <person name="Jiang X."/>
            <person name="Yin X."/>
            <person name="Woodcroft B.J."/>
            <person name="Tyson G.W."/>
            <person name="Hugenholtz P."/>
            <person name="Polz M.F."/>
            <person name="Zhang T."/>
        </authorList>
    </citation>
    <scope>NUCLEOTIDE SEQUENCE</scope>
    <source>
        <strain evidence="2">HKST-UBA13</strain>
    </source>
</reference>
<name>A0A955IAJ9_9BACT</name>
<keyword evidence="1" id="KW-1133">Transmembrane helix</keyword>
<sequence length="177" mass="20367">MSNKIKVIPALFGIVILIVVFAFLNKQKTEPEVSSEPQSELFDKVYNALSPFEEKYVKITNDFNAAVQIDSSNRESALEQIQTELIDLEETNQTLLDTLPEFEELAKTDTEKEFYKEVYTLAQIYEKQLTKDWPTLIQIESSSEVEGLSADGLNYARQMESERELQVQKLFSLKDQL</sequence>
<gene>
    <name evidence="2" type="ORF">KC678_01430</name>
</gene>
<keyword evidence="1" id="KW-0472">Membrane</keyword>
<comment type="caution">
    <text evidence="2">The sequence shown here is derived from an EMBL/GenBank/DDBJ whole genome shotgun (WGS) entry which is preliminary data.</text>
</comment>
<proteinExistence type="predicted"/>
<dbReference type="AlphaFoldDB" id="A0A955IAJ9"/>
<accession>A0A955IAJ9</accession>
<evidence type="ECO:0000313" key="2">
    <source>
        <dbReference type="EMBL" id="MCA9380904.1"/>
    </source>
</evidence>
<protein>
    <submittedName>
        <fullName evidence="2">Uncharacterized protein</fullName>
    </submittedName>
</protein>
<evidence type="ECO:0000313" key="3">
    <source>
        <dbReference type="Proteomes" id="UP000775877"/>
    </source>
</evidence>
<reference evidence="2" key="1">
    <citation type="submission" date="2020-04" db="EMBL/GenBank/DDBJ databases">
        <authorList>
            <person name="Zhang T."/>
        </authorList>
    </citation>
    <scope>NUCLEOTIDE SEQUENCE</scope>
    <source>
        <strain evidence="2">HKST-UBA13</strain>
    </source>
</reference>
<keyword evidence="1" id="KW-0812">Transmembrane</keyword>
<dbReference type="Proteomes" id="UP000775877">
    <property type="component" value="Unassembled WGS sequence"/>
</dbReference>
<feature type="transmembrane region" description="Helical" evidence="1">
    <location>
        <begin position="7"/>
        <end position="24"/>
    </location>
</feature>
<dbReference type="EMBL" id="JAGQLJ010000026">
    <property type="protein sequence ID" value="MCA9380904.1"/>
    <property type="molecule type" value="Genomic_DNA"/>
</dbReference>